<evidence type="ECO:0000313" key="4">
    <source>
        <dbReference type="Proteomes" id="UP000290288"/>
    </source>
</evidence>
<comment type="similarity">
    <text evidence="1">Belongs to the TMA16 family.</text>
</comment>
<dbReference type="AlphaFoldDB" id="A0A4Q2DVT1"/>
<sequence length="192" mass="21987">MAPAKAAKKTSGGKKEKVFHPSSRKAGQLARQALRKEKLQNLKSKRKEKDGTLADVYGFFYHSLPEEGVLTLEELHELIRDVWLARHDEDLAAEQASRRKGRPKSKKELDLEDTKSRESEQYRTGFEVIDLTHGPTVDLFRVWDQKEVAYLDLLRFVRIFSTDPTRTIISRPGKHVSIVGPSQDQTMDVETQ</sequence>
<keyword evidence="4" id="KW-1185">Reference proteome</keyword>
<feature type="region of interest" description="Disordered" evidence="2">
    <location>
        <begin position="1"/>
        <end position="30"/>
    </location>
</feature>
<dbReference type="InterPro" id="IPR038356">
    <property type="entry name" value="Tma16_sf"/>
</dbReference>
<proteinExistence type="inferred from homology"/>
<dbReference type="InterPro" id="IPR021346">
    <property type="entry name" value="Tma16"/>
</dbReference>
<evidence type="ECO:0000313" key="3">
    <source>
        <dbReference type="EMBL" id="RXW23881.1"/>
    </source>
</evidence>
<dbReference type="Pfam" id="PF11176">
    <property type="entry name" value="Tma16"/>
    <property type="match status" value="1"/>
</dbReference>
<feature type="compositionally biased region" description="Basic and acidic residues" evidence="2">
    <location>
        <begin position="106"/>
        <end position="118"/>
    </location>
</feature>
<evidence type="ECO:0000256" key="2">
    <source>
        <dbReference type="SAM" id="MobiDB-lite"/>
    </source>
</evidence>
<protein>
    <recommendedName>
        <fullName evidence="5">Translation machinery-associated protein 16</fullName>
    </recommendedName>
</protein>
<dbReference type="EMBL" id="SDEE01000030">
    <property type="protein sequence ID" value="RXW23881.1"/>
    <property type="molecule type" value="Genomic_DNA"/>
</dbReference>
<dbReference type="GO" id="GO:0005634">
    <property type="term" value="C:nucleus"/>
    <property type="evidence" value="ECO:0007669"/>
    <property type="project" value="TreeGrafter"/>
</dbReference>
<name>A0A4Q2DVT1_9AGAR</name>
<comment type="caution">
    <text evidence="3">The sequence shown here is derived from an EMBL/GenBank/DDBJ whole genome shotgun (WGS) entry which is preliminary data.</text>
</comment>
<reference evidence="3 4" key="1">
    <citation type="submission" date="2019-01" db="EMBL/GenBank/DDBJ databases">
        <title>Draft genome sequence of Psathyrella aberdarensis IHI B618.</title>
        <authorList>
            <person name="Buettner E."/>
            <person name="Kellner H."/>
        </authorList>
    </citation>
    <scope>NUCLEOTIDE SEQUENCE [LARGE SCALE GENOMIC DNA]</scope>
    <source>
        <strain evidence="3 4">IHI B618</strain>
    </source>
</reference>
<feature type="compositionally biased region" description="Basic residues" evidence="2">
    <location>
        <begin position="1"/>
        <end position="12"/>
    </location>
</feature>
<dbReference type="PANTHER" id="PTHR13349:SF2">
    <property type="entry name" value="TRANSLATION MACHINERY-ASSOCIATED PROTEIN 16"/>
    <property type="match status" value="1"/>
</dbReference>
<accession>A0A4Q2DVT1</accession>
<dbReference type="STRING" id="2316362.A0A4Q2DVT1"/>
<dbReference type="PANTHER" id="PTHR13349">
    <property type="entry name" value="TRANSLATION MACHINERY-ASSOCIATED PROTEIN 16"/>
    <property type="match status" value="1"/>
</dbReference>
<evidence type="ECO:0000256" key="1">
    <source>
        <dbReference type="ARBA" id="ARBA00034127"/>
    </source>
</evidence>
<dbReference type="Gene3D" id="1.20.1440.170">
    <property type="entry name" value="Translation machinery-associated protein 16-like"/>
    <property type="match status" value="1"/>
</dbReference>
<gene>
    <name evidence="3" type="ORF">EST38_g1962</name>
</gene>
<evidence type="ECO:0008006" key="5">
    <source>
        <dbReference type="Google" id="ProtNLM"/>
    </source>
</evidence>
<feature type="region of interest" description="Disordered" evidence="2">
    <location>
        <begin position="94"/>
        <end position="118"/>
    </location>
</feature>
<dbReference type="OrthoDB" id="270284at2759"/>
<organism evidence="3 4">
    <name type="scientific">Candolleomyces aberdarensis</name>
    <dbReference type="NCBI Taxonomy" id="2316362"/>
    <lineage>
        <taxon>Eukaryota</taxon>
        <taxon>Fungi</taxon>
        <taxon>Dikarya</taxon>
        <taxon>Basidiomycota</taxon>
        <taxon>Agaricomycotina</taxon>
        <taxon>Agaricomycetes</taxon>
        <taxon>Agaricomycetidae</taxon>
        <taxon>Agaricales</taxon>
        <taxon>Agaricineae</taxon>
        <taxon>Psathyrellaceae</taxon>
        <taxon>Candolleomyces</taxon>
    </lineage>
</organism>
<dbReference type="Proteomes" id="UP000290288">
    <property type="component" value="Unassembled WGS sequence"/>
</dbReference>